<dbReference type="PATRIC" id="fig|1365253.3.peg.5147"/>
<dbReference type="AlphaFoldDB" id="A0A166XT02"/>
<comment type="caution">
    <text evidence="1">The sequence shown here is derived from an EMBL/GenBank/DDBJ whole genome shotgun (WGS) entry which is preliminary data.</text>
</comment>
<sequence>MAPFLNHHYQNLYSSLDLSTVNSWKDDPISKLRNQLGILSLSCANDFGENRESLVCIYIALMQQQYETFLDAQKAVLALTDQEVQPTK</sequence>
<proteinExistence type="predicted"/>
<reference evidence="1 2" key="1">
    <citation type="submission" date="2013-07" db="EMBL/GenBank/DDBJ databases">
        <title>Comparative Genomic and Metabolomic Analysis of Twelve Strains of Pseudoalteromonas luteoviolacea.</title>
        <authorList>
            <person name="Vynne N.G."/>
            <person name="Mansson M."/>
            <person name="Gram L."/>
        </authorList>
    </citation>
    <scope>NUCLEOTIDE SEQUENCE [LARGE SCALE GENOMIC DNA]</scope>
    <source>
        <strain evidence="1 2">NCIMB 1942</strain>
    </source>
</reference>
<dbReference type="EMBL" id="AUXT01000220">
    <property type="protein sequence ID" value="KZN40880.1"/>
    <property type="molecule type" value="Genomic_DNA"/>
</dbReference>
<name>A0A166XT02_9GAMM</name>
<gene>
    <name evidence="1" type="ORF">N482_20935</name>
</gene>
<evidence type="ECO:0000313" key="2">
    <source>
        <dbReference type="Proteomes" id="UP000076587"/>
    </source>
</evidence>
<organism evidence="1 2">
    <name type="scientific">Pseudoalteromonas luteoviolacea NCIMB 1942</name>
    <dbReference type="NCBI Taxonomy" id="1365253"/>
    <lineage>
        <taxon>Bacteria</taxon>
        <taxon>Pseudomonadati</taxon>
        <taxon>Pseudomonadota</taxon>
        <taxon>Gammaproteobacteria</taxon>
        <taxon>Alteromonadales</taxon>
        <taxon>Pseudoalteromonadaceae</taxon>
        <taxon>Pseudoalteromonas</taxon>
    </lineage>
</organism>
<evidence type="ECO:0000313" key="1">
    <source>
        <dbReference type="EMBL" id="KZN40880.1"/>
    </source>
</evidence>
<accession>A0A166XT02</accession>
<dbReference type="Proteomes" id="UP000076587">
    <property type="component" value="Unassembled WGS sequence"/>
</dbReference>
<protein>
    <submittedName>
        <fullName evidence="1">Uncharacterized protein</fullName>
    </submittedName>
</protein>